<feature type="region of interest" description="Disordered" evidence="1">
    <location>
        <begin position="118"/>
        <end position="140"/>
    </location>
</feature>
<proteinExistence type="predicted"/>
<accession>A0A4V5PSM3</accession>
<dbReference type="GO" id="GO:0003677">
    <property type="term" value="F:DNA binding"/>
    <property type="evidence" value="ECO:0007669"/>
    <property type="project" value="InterPro"/>
</dbReference>
<dbReference type="RefSeq" id="WP_136928484.1">
    <property type="nucleotide sequence ID" value="NZ_SSMQ01000007.1"/>
</dbReference>
<dbReference type="PANTHER" id="PTHR43236">
    <property type="entry name" value="ANTITOXIN HIGA1"/>
    <property type="match status" value="1"/>
</dbReference>
<keyword evidence="4" id="KW-1185">Reference proteome</keyword>
<dbReference type="InterPro" id="IPR052345">
    <property type="entry name" value="Rad_response_metalloprotease"/>
</dbReference>
<dbReference type="OrthoDB" id="5497105at2"/>
<evidence type="ECO:0000313" key="4">
    <source>
        <dbReference type="Proteomes" id="UP000309215"/>
    </source>
</evidence>
<evidence type="ECO:0000313" key="3">
    <source>
        <dbReference type="EMBL" id="TKD10084.1"/>
    </source>
</evidence>
<evidence type="ECO:0000259" key="2">
    <source>
        <dbReference type="Pfam" id="PF06114"/>
    </source>
</evidence>
<evidence type="ECO:0000256" key="1">
    <source>
        <dbReference type="SAM" id="MobiDB-lite"/>
    </source>
</evidence>
<dbReference type="EMBL" id="SSMQ01000007">
    <property type="protein sequence ID" value="TKD10084.1"/>
    <property type="molecule type" value="Genomic_DNA"/>
</dbReference>
<organism evidence="3 4">
    <name type="scientific">Polyangium fumosum</name>
    <dbReference type="NCBI Taxonomy" id="889272"/>
    <lineage>
        <taxon>Bacteria</taxon>
        <taxon>Pseudomonadati</taxon>
        <taxon>Myxococcota</taxon>
        <taxon>Polyangia</taxon>
        <taxon>Polyangiales</taxon>
        <taxon>Polyangiaceae</taxon>
        <taxon>Polyangium</taxon>
    </lineage>
</organism>
<dbReference type="Gene3D" id="1.10.10.2910">
    <property type="match status" value="1"/>
</dbReference>
<dbReference type="Gene3D" id="1.10.260.40">
    <property type="entry name" value="lambda repressor-like DNA-binding domains"/>
    <property type="match status" value="1"/>
</dbReference>
<dbReference type="Proteomes" id="UP000309215">
    <property type="component" value="Unassembled WGS sequence"/>
</dbReference>
<dbReference type="InterPro" id="IPR010359">
    <property type="entry name" value="IrrE_HExxH"/>
</dbReference>
<dbReference type="SUPFAM" id="SSF47413">
    <property type="entry name" value="lambda repressor-like DNA-binding domains"/>
    <property type="match status" value="1"/>
</dbReference>
<dbReference type="Pfam" id="PF06114">
    <property type="entry name" value="Peptidase_M78"/>
    <property type="match status" value="1"/>
</dbReference>
<gene>
    <name evidence="3" type="ORF">E8A74_08670</name>
</gene>
<dbReference type="InterPro" id="IPR010982">
    <property type="entry name" value="Lambda_DNA-bd_dom_sf"/>
</dbReference>
<feature type="domain" description="IrrE N-terminal-like" evidence="2">
    <location>
        <begin position="200"/>
        <end position="300"/>
    </location>
</feature>
<sequence>MNRTTAILQEALRSASLSIEDLAMWTRIDLDILRDAEAGRTRLTAAQLDRVACAFGLRLDDLLEGQVGSAPMTLLLRSEAHADRALDIRSVLTTEVDQALGEFQRVVRDIADIEKLLGRPRPTSPTIPDRTNPQKHHTGDHRARMVRDYLDLGLSPIRSMREVVESLGVALVWVSEDQVDRIVEGACTRVPRPAILVNIIEEGKRPWRARITMAHELGHILFDLTEPARQVLVSPHKNSLPPPPWLDEIERNANAFAACLLAPTEGVRDVVVPLDPTSEDAICAVGKRFGVGRTVAINRLQDVFKLTDVQRASMEYRQPRRYDADFSADAAPAEIGLRGEPLRSLVARAVSSRALSPDRARAILGIARTEPLPFVGLPAEMTAPSVSAEHQMLRAASVYLAQTYPDAGLVPGEAKRNEAGWIVTVFDGGVGAIERAPRGQLIFSEQAKLIVDVVSPALTP</sequence>
<comment type="caution">
    <text evidence="3">The sequence shown here is derived from an EMBL/GenBank/DDBJ whole genome shotgun (WGS) entry which is preliminary data.</text>
</comment>
<reference evidence="3 4" key="1">
    <citation type="submission" date="2019-04" db="EMBL/GenBank/DDBJ databases">
        <authorList>
            <person name="Li Y."/>
            <person name="Wang J."/>
        </authorList>
    </citation>
    <scope>NUCLEOTIDE SEQUENCE [LARGE SCALE GENOMIC DNA]</scope>
    <source>
        <strain evidence="3 4">DSM 14668</strain>
    </source>
</reference>
<protein>
    <submittedName>
        <fullName evidence="3">ImmA/IrrE family metallo-endopeptidase</fullName>
    </submittedName>
</protein>
<name>A0A4V5PSM3_9BACT</name>
<dbReference type="AlphaFoldDB" id="A0A4V5PSM3"/>
<dbReference type="PANTHER" id="PTHR43236:SF2">
    <property type="entry name" value="BLL0069 PROTEIN"/>
    <property type="match status" value="1"/>
</dbReference>